<reference evidence="1 2" key="1">
    <citation type="journal article" date="2018" name="Biotechnol. Biofuels">
        <title>Integrative visual omics of the white-rot fungus Polyporus brumalis exposes the biotechnological potential of its oxidative enzymes for delignifying raw plant biomass.</title>
        <authorList>
            <person name="Miyauchi S."/>
            <person name="Rancon A."/>
            <person name="Drula E."/>
            <person name="Hage H."/>
            <person name="Chaduli D."/>
            <person name="Favel A."/>
            <person name="Grisel S."/>
            <person name="Henrissat B."/>
            <person name="Herpoel-Gimbert I."/>
            <person name="Ruiz-Duenas F.J."/>
            <person name="Chevret D."/>
            <person name="Hainaut M."/>
            <person name="Lin J."/>
            <person name="Wang M."/>
            <person name="Pangilinan J."/>
            <person name="Lipzen A."/>
            <person name="Lesage-Meessen L."/>
            <person name="Navarro D."/>
            <person name="Riley R."/>
            <person name="Grigoriev I.V."/>
            <person name="Zhou S."/>
            <person name="Raouche S."/>
            <person name="Rosso M.N."/>
        </authorList>
    </citation>
    <scope>NUCLEOTIDE SEQUENCE [LARGE SCALE GENOMIC DNA]</scope>
    <source>
        <strain evidence="1 2">BRFM 1820</strain>
    </source>
</reference>
<gene>
    <name evidence="1" type="ORF">OH76DRAFT_264152</name>
</gene>
<protein>
    <submittedName>
        <fullName evidence="1">Uncharacterized protein</fullName>
    </submittedName>
</protein>
<evidence type="ECO:0000313" key="2">
    <source>
        <dbReference type="Proteomes" id="UP000256964"/>
    </source>
</evidence>
<name>A0A371DGQ4_9APHY</name>
<dbReference type="Proteomes" id="UP000256964">
    <property type="component" value="Unassembled WGS sequence"/>
</dbReference>
<proteinExistence type="predicted"/>
<keyword evidence="2" id="KW-1185">Reference proteome</keyword>
<dbReference type="AlphaFoldDB" id="A0A371DGQ4"/>
<sequence length="229" mass="24949">MPHTCPTPLVAARLGLRKAPARRWAFSHRSRRPSAVFHGPCRSPRTEQHAACLRRRCCTRNVRSGDGTVAVDGPRRCCERTAFLIYRASQTFRHVPRHIPTESPCPRKALTSPRFPGSQLVLPTNWPPSNPLPAISATAGARSRSTMLPTAPASDPVFSPGARGGWGSRASASCSFSRRRTHNPSGHLSECHSVPDGMRPSVMGIKSGPDSCALRWTRGTWVGGRTRTS</sequence>
<evidence type="ECO:0000313" key="1">
    <source>
        <dbReference type="EMBL" id="RDX51686.1"/>
    </source>
</evidence>
<organism evidence="1 2">
    <name type="scientific">Lentinus brumalis</name>
    <dbReference type="NCBI Taxonomy" id="2498619"/>
    <lineage>
        <taxon>Eukaryota</taxon>
        <taxon>Fungi</taxon>
        <taxon>Dikarya</taxon>
        <taxon>Basidiomycota</taxon>
        <taxon>Agaricomycotina</taxon>
        <taxon>Agaricomycetes</taxon>
        <taxon>Polyporales</taxon>
        <taxon>Polyporaceae</taxon>
        <taxon>Lentinus</taxon>
    </lineage>
</organism>
<dbReference type="EMBL" id="KZ857393">
    <property type="protein sequence ID" value="RDX51686.1"/>
    <property type="molecule type" value="Genomic_DNA"/>
</dbReference>
<accession>A0A371DGQ4</accession>